<keyword evidence="2" id="KW-1185">Reference proteome</keyword>
<gene>
    <name evidence="1" type="ORF">GM1_004_02410</name>
</gene>
<evidence type="ECO:0000313" key="1">
    <source>
        <dbReference type="EMBL" id="GAC78796.1"/>
    </source>
</evidence>
<dbReference type="EMBL" id="BAOP01000004">
    <property type="protein sequence ID" value="GAC78796.1"/>
    <property type="molecule type" value="Genomic_DNA"/>
</dbReference>
<dbReference type="AlphaFoldDB" id="M3TBP5"/>
<dbReference type="Proteomes" id="UP000035009">
    <property type="component" value="Unassembled WGS sequence"/>
</dbReference>
<reference evidence="1 2" key="1">
    <citation type="submission" date="2013-02" db="EMBL/GenBank/DDBJ databases">
        <title>Whole genome shotgun sequence of Gordonia malaquae NBRC 108250.</title>
        <authorList>
            <person name="Yoshida I."/>
            <person name="Hosoyama A."/>
            <person name="Tsuchikane K."/>
            <person name="Ando Y."/>
            <person name="Baba S."/>
            <person name="Ohji S."/>
            <person name="Hamada M."/>
            <person name="Tamura T."/>
            <person name="Yamazoe A."/>
            <person name="Yamazaki S."/>
            <person name="Fujita N."/>
        </authorList>
    </citation>
    <scope>NUCLEOTIDE SEQUENCE [LARGE SCALE GENOMIC DNA]</scope>
    <source>
        <strain evidence="1 2">NBRC 108250</strain>
    </source>
</reference>
<name>M3TBP5_GORML</name>
<dbReference type="STRING" id="410332.SAMN04488550_2924"/>
<protein>
    <submittedName>
        <fullName evidence="1">Uncharacterized protein</fullName>
    </submittedName>
</protein>
<accession>M3TBP5</accession>
<evidence type="ECO:0000313" key="2">
    <source>
        <dbReference type="Proteomes" id="UP000035009"/>
    </source>
</evidence>
<proteinExistence type="predicted"/>
<comment type="caution">
    <text evidence="1">The sequence shown here is derived from an EMBL/GenBank/DDBJ whole genome shotgun (WGS) entry which is preliminary data.</text>
</comment>
<sequence length="176" mass="19279">MIGGRGEAVSDNYSVDVSFVRRGNAGADRLDTSLDVRLRRSEKLEVAARARSLGVKSSGWARAVIRDALDVGRADVAALHREAARQPDPERAGVVTQLRGVGVALNQEQRRRNHGFKVLDAVYERLKGSGQLDEELREKLFAAATALADETHAELIAEAIEKVDTMRVTFGDETRL</sequence>
<organism evidence="1 2">
    <name type="scientific">Gordonia malaquae NBRC 108250</name>
    <dbReference type="NCBI Taxonomy" id="1223542"/>
    <lineage>
        <taxon>Bacteria</taxon>
        <taxon>Bacillati</taxon>
        <taxon>Actinomycetota</taxon>
        <taxon>Actinomycetes</taxon>
        <taxon>Mycobacteriales</taxon>
        <taxon>Gordoniaceae</taxon>
        <taxon>Gordonia</taxon>
    </lineage>
</organism>